<sequence length="508" mass="57370">MKKVVLLIMMLCMALTGCQKTPDKSSVVSKADGLSEDVIAEPLANGEKRTLDNPEHWKINDKRSNNRVTISADLELGKIETGNLPVIEMKNHELEQKELEKLVLYFSGNNDLYVQQIYTKDIYQKVIDRIENKEGTYGDTTMWTSHQELKEALKTAIKLAPDILAEPKKAEIKFQKIIDNPAFTAAQGWAGGKKDEQDSDAKNYFSVDVGREMTAHIDAERYDSKLGNSSKFSWMQGADIVEAATIQKYKMQCKYQNDAGLDTSGYTEGYSALLSQYDACLDQPGIEEEEGKKQAEQVLQDLNITDMVCSSSEKILWFPKGAFPERDSLGFWSDHLWLGNLEEAETGYQYIFSANIEGIPVKQVYGTISEKTIESYTPPFPVEEITITVTKGGIRSFDWQGMTEEVEQIAENTELLSFETIQNQLLDQIFYWYSQQGQPVNDTTLFNYQIISTELEYTYIPAYKEPKNAWLVPVWVFTVKESAGEVETVQNLSFVLSALDGGVVGRTD</sequence>
<evidence type="ECO:0000313" key="2">
    <source>
        <dbReference type="Proteomes" id="UP000245845"/>
    </source>
</evidence>
<evidence type="ECO:0008006" key="3">
    <source>
        <dbReference type="Google" id="ProtNLM"/>
    </source>
</evidence>
<name>A0A2Y9BC87_9FIRM</name>
<gene>
    <name evidence="1" type="ORF">A8806_10547</name>
</gene>
<organism evidence="1 2">
    <name type="scientific">Faecalicatena orotica</name>
    <dbReference type="NCBI Taxonomy" id="1544"/>
    <lineage>
        <taxon>Bacteria</taxon>
        <taxon>Bacillati</taxon>
        <taxon>Bacillota</taxon>
        <taxon>Clostridia</taxon>
        <taxon>Lachnospirales</taxon>
        <taxon>Lachnospiraceae</taxon>
        <taxon>Faecalicatena</taxon>
    </lineage>
</organism>
<keyword evidence="2" id="KW-1185">Reference proteome</keyword>
<dbReference type="AlphaFoldDB" id="A0A2Y9BC87"/>
<dbReference type="OrthoDB" id="2050552at2"/>
<dbReference type="RefSeq" id="WP_109730894.1">
    <property type="nucleotide sequence ID" value="NZ_BAAACK010000018.1"/>
</dbReference>
<comment type="caution">
    <text evidence="1">The sequence shown here is derived from an EMBL/GenBank/DDBJ whole genome shotgun (WGS) entry which is preliminary data.</text>
</comment>
<accession>A0A2Y9BC87</accession>
<protein>
    <recommendedName>
        <fullName evidence="3">Lipoprotein</fullName>
    </recommendedName>
</protein>
<dbReference type="Proteomes" id="UP000245845">
    <property type="component" value="Unassembled WGS sequence"/>
</dbReference>
<dbReference type="PROSITE" id="PS51257">
    <property type="entry name" value="PROKAR_LIPOPROTEIN"/>
    <property type="match status" value="1"/>
</dbReference>
<reference evidence="1 2" key="1">
    <citation type="submission" date="2018-05" db="EMBL/GenBank/DDBJ databases">
        <title>The Hungate 1000. A catalogue of reference genomes from the rumen microbiome.</title>
        <authorList>
            <person name="Kelly W."/>
        </authorList>
    </citation>
    <scope>NUCLEOTIDE SEQUENCE [LARGE SCALE GENOMIC DNA]</scope>
    <source>
        <strain evidence="1 2">NLAE-zl-C242</strain>
    </source>
</reference>
<proteinExistence type="predicted"/>
<dbReference type="EMBL" id="QGDL01000005">
    <property type="protein sequence ID" value="PWJ29747.1"/>
    <property type="molecule type" value="Genomic_DNA"/>
</dbReference>
<evidence type="ECO:0000313" key="1">
    <source>
        <dbReference type="EMBL" id="PWJ29747.1"/>
    </source>
</evidence>